<keyword evidence="4 6" id="KW-0067">ATP-binding</keyword>
<organism evidence="6 7">
    <name type="scientific">Dyadobacter frigoris</name>
    <dbReference type="NCBI Taxonomy" id="2576211"/>
    <lineage>
        <taxon>Bacteria</taxon>
        <taxon>Pseudomonadati</taxon>
        <taxon>Bacteroidota</taxon>
        <taxon>Cytophagia</taxon>
        <taxon>Cytophagales</taxon>
        <taxon>Spirosomataceae</taxon>
        <taxon>Dyadobacter</taxon>
    </lineage>
</organism>
<evidence type="ECO:0000313" key="6">
    <source>
        <dbReference type="EMBL" id="TKT92752.1"/>
    </source>
</evidence>
<comment type="similarity">
    <text evidence="1">Belongs to the ABC transporter superfamily.</text>
</comment>
<dbReference type="SMART" id="SM00382">
    <property type="entry name" value="AAA"/>
    <property type="match status" value="1"/>
</dbReference>
<dbReference type="Proteomes" id="UP000304900">
    <property type="component" value="Unassembled WGS sequence"/>
</dbReference>
<proteinExistence type="inferred from homology"/>
<evidence type="ECO:0000256" key="4">
    <source>
        <dbReference type="ARBA" id="ARBA00022840"/>
    </source>
</evidence>
<dbReference type="OrthoDB" id="9782239at2"/>
<dbReference type="SUPFAM" id="SSF52540">
    <property type="entry name" value="P-loop containing nucleoside triphosphate hydrolases"/>
    <property type="match status" value="1"/>
</dbReference>
<dbReference type="PANTHER" id="PTHR43117:SF4">
    <property type="entry name" value="OSMOPROTECTANT IMPORT ATP-BINDING PROTEIN OSMV"/>
    <property type="match status" value="1"/>
</dbReference>
<keyword evidence="7" id="KW-1185">Reference proteome</keyword>
<dbReference type="FunFam" id="3.40.50.300:FF:000425">
    <property type="entry name" value="Probable ABC transporter, ATP-binding subunit"/>
    <property type="match status" value="1"/>
</dbReference>
<dbReference type="GO" id="GO:0016887">
    <property type="term" value="F:ATP hydrolysis activity"/>
    <property type="evidence" value="ECO:0007669"/>
    <property type="project" value="InterPro"/>
</dbReference>
<feature type="domain" description="ABC transporter" evidence="5">
    <location>
        <begin position="2"/>
        <end position="236"/>
    </location>
</feature>
<dbReference type="InterPro" id="IPR003593">
    <property type="entry name" value="AAA+_ATPase"/>
</dbReference>
<dbReference type="RefSeq" id="WP_137339479.1">
    <property type="nucleotide sequence ID" value="NZ_BSQH01000002.1"/>
</dbReference>
<dbReference type="PROSITE" id="PS50893">
    <property type="entry name" value="ABC_TRANSPORTER_2"/>
    <property type="match status" value="1"/>
</dbReference>
<name>A0A4U6D5Z3_9BACT</name>
<keyword evidence="2" id="KW-0813">Transport</keyword>
<sequence length="318" mass="35759">MIIAQNISKDFNGIHAVKNISFEVKEGRTMVFLGTSGCGKTTTLKMLNRLIEPSSGKITINGQDIFSSKPEILRRSIGYVSQNNGLFPHYTVAENIAVVPNLLGWDKNEINERSDALLKQLKLPVEEYANKYPDELSGGQKQRVAIARALVSDPPVLLMDEPFGALDPITRAGIRKEFRELPELKSKTIVLVTHDVQEAFELGDQICLMDNGIIVQTGTPYELIFNPTNDFSKSFFNHQRLQLELSALKFRNIWNDLADAENASAASLDSSQSLWEGMELLSEMNEEKLIVKDEESNSLKEITIQTIQSVYLEIKRKR</sequence>
<dbReference type="InterPro" id="IPR027417">
    <property type="entry name" value="P-loop_NTPase"/>
</dbReference>
<dbReference type="PANTHER" id="PTHR43117">
    <property type="entry name" value="OSMOPROTECTANT IMPORT ATP-BINDING PROTEIN OSMV"/>
    <property type="match status" value="1"/>
</dbReference>
<dbReference type="PROSITE" id="PS00211">
    <property type="entry name" value="ABC_TRANSPORTER_1"/>
    <property type="match status" value="1"/>
</dbReference>
<dbReference type="Gene3D" id="3.40.50.300">
    <property type="entry name" value="P-loop containing nucleotide triphosphate hydrolases"/>
    <property type="match status" value="1"/>
</dbReference>
<dbReference type="InterPro" id="IPR003439">
    <property type="entry name" value="ABC_transporter-like_ATP-bd"/>
</dbReference>
<dbReference type="GO" id="GO:0015697">
    <property type="term" value="P:quaternary ammonium group transport"/>
    <property type="evidence" value="ECO:0007669"/>
    <property type="project" value="UniProtKB-ARBA"/>
</dbReference>
<evidence type="ECO:0000256" key="2">
    <source>
        <dbReference type="ARBA" id="ARBA00022448"/>
    </source>
</evidence>
<dbReference type="InterPro" id="IPR017871">
    <property type="entry name" value="ABC_transporter-like_CS"/>
</dbReference>
<dbReference type="EMBL" id="SZVO01000003">
    <property type="protein sequence ID" value="TKT92752.1"/>
    <property type="molecule type" value="Genomic_DNA"/>
</dbReference>
<evidence type="ECO:0000256" key="1">
    <source>
        <dbReference type="ARBA" id="ARBA00005417"/>
    </source>
</evidence>
<comment type="caution">
    <text evidence="6">The sequence shown here is derived from an EMBL/GenBank/DDBJ whole genome shotgun (WGS) entry which is preliminary data.</text>
</comment>
<reference evidence="6 7" key="1">
    <citation type="submission" date="2019-05" db="EMBL/GenBank/DDBJ databases">
        <title>Dyadobacter AR-3-8 sp. nov., isolated from arctic soil.</title>
        <authorList>
            <person name="Chaudhary D.K."/>
        </authorList>
    </citation>
    <scope>NUCLEOTIDE SEQUENCE [LARGE SCALE GENOMIC DNA]</scope>
    <source>
        <strain evidence="6 7">AR-3-8</strain>
    </source>
</reference>
<protein>
    <submittedName>
        <fullName evidence="6">ATP-binding cassette domain-containing protein</fullName>
    </submittedName>
</protein>
<dbReference type="GO" id="GO:0005524">
    <property type="term" value="F:ATP binding"/>
    <property type="evidence" value="ECO:0007669"/>
    <property type="project" value="UniProtKB-KW"/>
</dbReference>
<gene>
    <name evidence="6" type="ORF">FDK13_08075</name>
</gene>
<dbReference type="Pfam" id="PF00005">
    <property type="entry name" value="ABC_tran"/>
    <property type="match status" value="1"/>
</dbReference>
<evidence type="ECO:0000259" key="5">
    <source>
        <dbReference type="PROSITE" id="PS50893"/>
    </source>
</evidence>
<evidence type="ECO:0000313" key="7">
    <source>
        <dbReference type="Proteomes" id="UP000304900"/>
    </source>
</evidence>
<dbReference type="AlphaFoldDB" id="A0A4U6D5Z3"/>
<evidence type="ECO:0000256" key="3">
    <source>
        <dbReference type="ARBA" id="ARBA00022741"/>
    </source>
</evidence>
<keyword evidence="3" id="KW-0547">Nucleotide-binding</keyword>
<accession>A0A4U6D5Z3</accession>